<dbReference type="AlphaFoldDB" id="A0A2P2JE81"/>
<accession>A0A2P2JE81</accession>
<proteinExistence type="predicted"/>
<organism evidence="1">
    <name type="scientific">Rhizophora mucronata</name>
    <name type="common">Asiatic mangrove</name>
    <dbReference type="NCBI Taxonomy" id="61149"/>
    <lineage>
        <taxon>Eukaryota</taxon>
        <taxon>Viridiplantae</taxon>
        <taxon>Streptophyta</taxon>
        <taxon>Embryophyta</taxon>
        <taxon>Tracheophyta</taxon>
        <taxon>Spermatophyta</taxon>
        <taxon>Magnoliopsida</taxon>
        <taxon>eudicotyledons</taxon>
        <taxon>Gunneridae</taxon>
        <taxon>Pentapetalae</taxon>
        <taxon>rosids</taxon>
        <taxon>fabids</taxon>
        <taxon>Malpighiales</taxon>
        <taxon>Rhizophoraceae</taxon>
        <taxon>Rhizophora</taxon>
    </lineage>
</organism>
<protein>
    <submittedName>
        <fullName evidence="1">Uncharacterized protein</fullName>
    </submittedName>
</protein>
<evidence type="ECO:0000313" key="1">
    <source>
        <dbReference type="EMBL" id="MBW91796.1"/>
    </source>
</evidence>
<name>A0A2P2JE81_RHIMU</name>
<reference evidence="1" key="1">
    <citation type="submission" date="2018-02" db="EMBL/GenBank/DDBJ databases">
        <title>Rhizophora mucronata_Transcriptome.</title>
        <authorList>
            <person name="Meera S.P."/>
            <person name="Sreeshan A."/>
            <person name="Augustine A."/>
        </authorList>
    </citation>
    <scope>NUCLEOTIDE SEQUENCE</scope>
    <source>
        <tissue evidence="1">Leaf</tissue>
    </source>
</reference>
<sequence length="44" mass="5031">MGFLRSLEHNSTICYLFFLSFSGMSFNSLECDLCVFCVFSFISS</sequence>
<dbReference type="EMBL" id="GGEC01011313">
    <property type="protein sequence ID" value="MBW91796.1"/>
    <property type="molecule type" value="Transcribed_RNA"/>
</dbReference>